<evidence type="ECO:0000256" key="3">
    <source>
        <dbReference type="SAM" id="MobiDB-lite"/>
    </source>
</evidence>
<sequence>MARLPVAPIGGRMLPDYCWLRHLHQRPSQPPPLISLSPTPSPFFVILYSVYSIIIETIEQIDQSTLKMHNPVFAAPVVAFNPKMDRQLIIEANRSLRLIKNELEALLEKGVLTEDAFDSINQLLPTESSISASGNNRATAIPSNGVPTPVSSTPSSPPVSAALNRLNLHDTHHNEPAGAPPPSYTQSTAGGGPPPLPGRKQPPAPPPPVKPVLVHAKALYAYAASDARDCSFERDDRIAVYEYMNADWWMGRNLRTGQEGIFPKSYVEQEQAASVSSNGWNNEKATTGGGYVPPSQPQYGSGPPAQMNPYNAHAPPQAMADQQQGSGKEGTGKKIGKKLGNAAIFGAGATIGSNIVNSIF</sequence>
<dbReference type="Proteomes" id="UP001283341">
    <property type="component" value="Unassembled WGS sequence"/>
</dbReference>
<name>A0AAE0MFB4_9PEZI</name>
<evidence type="ECO:0000313" key="5">
    <source>
        <dbReference type="EMBL" id="KAK3330466.1"/>
    </source>
</evidence>
<feature type="region of interest" description="Disordered" evidence="3">
    <location>
        <begin position="128"/>
        <end position="210"/>
    </location>
</feature>
<dbReference type="CDD" id="cd00174">
    <property type="entry name" value="SH3"/>
    <property type="match status" value="1"/>
</dbReference>
<dbReference type="InterPro" id="IPR050670">
    <property type="entry name" value="STAM"/>
</dbReference>
<gene>
    <name evidence="5" type="ORF">B0H66DRAFT_527820</name>
</gene>
<feature type="domain" description="SH3" evidence="4">
    <location>
        <begin position="211"/>
        <end position="272"/>
    </location>
</feature>
<feature type="compositionally biased region" description="Polar residues" evidence="3">
    <location>
        <begin position="128"/>
        <end position="142"/>
    </location>
</feature>
<dbReference type="Gene3D" id="2.30.30.40">
    <property type="entry name" value="SH3 Domains"/>
    <property type="match status" value="1"/>
</dbReference>
<keyword evidence="6" id="KW-1185">Reference proteome</keyword>
<reference evidence="5" key="1">
    <citation type="journal article" date="2023" name="Mol. Phylogenet. Evol.">
        <title>Genome-scale phylogeny and comparative genomics of the fungal order Sordariales.</title>
        <authorList>
            <person name="Hensen N."/>
            <person name="Bonometti L."/>
            <person name="Westerberg I."/>
            <person name="Brannstrom I.O."/>
            <person name="Guillou S."/>
            <person name="Cros-Aarteil S."/>
            <person name="Calhoun S."/>
            <person name="Haridas S."/>
            <person name="Kuo A."/>
            <person name="Mondo S."/>
            <person name="Pangilinan J."/>
            <person name="Riley R."/>
            <person name="LaButti K."/>
            <person name="Andreopoulos B."/>
            <person name="Lipzen A."/>
            <person name="Chen C."/>
            <person name="Yan M."/>
            <person name="Daum C."/>
            <person name="Ng V."/>
            <person name="Clum A."/>
            <person name="Steindorff A."/>
            <person name="Ohm R.A."/>
            <person name="Martin F."/>
            <person name="Silar P."/>
            <person name="Natvig D.O."/>
            <person name="Lalanne C."/>
            <person name="Gautier V."/>
            <person name="Ament-Velasquez S.L."/>
            <person name="Kruys A."/>
            <person name="Hutchinson M.I."/>
            <person name="Powell A.J."/>
            <person name="Barry K."/>
            <person name="Miller A.N."/>
            <person name="Grigoriev I.V."/>
            <person name="Debuchy R."/>
            <person name="Gladieux P."/>
            <person name="Hiltunen Thoren M."/>
            <person name="Johannesson H."/>
        </authorList>
    </citation>
    <scope>NUCLEOTIDE SEQUENCE</scope>
    <source>
        <strain evidence="5">CBS 118394</strain>
    </source>
</reference>
<reference evidence="5" key="2">
    <citation type="submission" date="2023-06" db="EMBL/GenBank/DDBJ databases">
        <authorList>
            <consortium name="Lawrence Berkeley National Laboratory"/>
            <person name="Haridas S."/>
            <person name="Hensen N."/>
            <person name="Bonometti L."/>
            <person name="Westerberg I."/>
            <person name="Brannstrom I.O."/>
            <person name="Guillou S."/>
            <person name="Cros-Aarteil S."/>
            <person name="Calhoun S."/>
            <person name="Kuo A."/>
            <person name="Mondo S."/>
            <person name="Pangilinan J."/>
            <person name="Riley R."/>
            <person name="Labutti K."/>
            <person name="Andreopoulos B."/>
            <person name="Lipzen A."/>
            <person name="Chen C."/>
            <person name="Yanf M."/>
            <person name="Daum C."/>
            <person name="Ng V."/>
            <person name="Clum A."/>
            <person name="Steindorff A."/>
            <person name="Ohm R."/>
            <person name="Martin F."/>
            <person name="Silar P."/>
            <person name="Natvig D."/>
            <person name="Lalanne C."/>
            <person name="Gautier V."/>
            <person name="Ament-Velasquez S.L."/>
            <person name="Kruys A."/>
            <person name="Hutchinson M.I."/>
            <person name="Powell A.J."/>
            <person name="Barry K."/>
            <person name="Miller A.N."/>
            <person name="Grigoriev I.V."/>
            <person name="Debuchy R."/>
            <person name="Gladieux P."/>
            <person name="Thoren M.H."/>
            <person name="Johannesson H."/>
        </authorList>
    </citation>
    <scope>NUCLEOTIDE SEQUENCE</scope>
    <source>
        <strain evidence="5">CBS 118394</strain>
    </source>
</reference>
<dbReference type="InterPro" id="IPR036028">
    <property type="entry name" value="SH3-like_dom_sf"/>
</dbReference>
<dbReference type="SMART" id="SM00326">
    <property type="entry name" value="SH3"/>
    <property type="match status" value="1"/>
</dbReference>
<dbReference type="EMBL" id="JAUEDM010000001">
    <property type="protein sequence ID" value="KAK3330466.1"/>
    <property type="molecule type" value="Genomic_DNA"/>
</dbReference>
<evidence type="ECO:0000256" key="1">
    <source>
        <dbReference type="ARBA" id="ARBA00022443"/>
    </source>
</evidence>
<dbReference type="SUPFAM" id="SSF50044">
    <property type="entry name" value="SH3-domain"/>
    <property type="match status" value="1"/>
</dbReference>
<feature type="region of interest" description="Disordered" evidence="3">
    <location>
        <begin position="273"/>
        <end position="334"/>
    </location>
</feature>
<evidence type="ECO:0000256" key="2">
    <source>
        <dbReference type="PROSITE-ProRule" id="PRU00192"/>
    </source>
</evidence>
<dbReference type="AlphaFoldDB" id="A0AAE0MFB4"/>
<comment type="caution">
    <text evidence="5">The sequence shown here is derived from an EMBL/GenBank/DDBJ whole genome shotgun (WGS) entry which is preliminary data.</text>
</comment>
<proteinExistence type="predicted"/>
<dbReference type="PANTHER" id="PTHR45929:SF7">
    <property type="entry name" value="LAS SEVENTEEN-BINDING PROTEIN 1"/>
    <property type="match status" value="1"/>
</dbReference>
<protein>
    <recommendedName>
        <fullName evidence="4">SH3 domain-containing protein</fullName>
    </recommendedName>
</protein>
<accession>A0AAE0MFB4</accession>
<dbReference type="PANTHER" id="PTHR45929">
    <property type="entry name" value="JAK PATHWAY SIGNAL TRANSDUCTION ADAPTOR MOLECULE"/>
    <property type="match status" value="1"/>
</dbReference>
<evidence type="ECO:0000313" key="6">
    <source>
        <dbReference type="Proteomes" id="UP001283341"/>
    </source>
</evidence>
<feature type="compositionally biased region" description="Pro residues" evidence="3">
    <location>
        <begin position="192"/>
        <end position="210"/>
    </location>
</feature>
<keyword evidence="1 2" id="KW-0728">SH3 domain</keyword>
<evidence type="ECO:0000259" key="4">
    <source>
        <dbReference type="PROSITE" id="PS50002"/>
    </source>
</evidence>
<dbReference type="InterPro" id="IPR001452">
    <property type="entry name" value="SH3_domain"/>
</dbReference>
<feature type="compositionally biased region" description="Polar residues" evidence="3">
    <location>
        <begin position="273"/>
        <end position="285"/>
    </location>
</feature>
<feature type="compositionally biased region" description="Low complexity" evidence="3">
    <location>
        <begin position="146"/>
        <end position="160"/>
    </location>
</feature>
<organism evidence="5 6">
    <name type="scientific">Apodospora peruviana</name>
    <dbReference type="NCBI Taxonomy" id="516989"/>
    <lineage>
        <taxon>Eukaryota</taxon>
        <taxon>Fungi</taxon>
        <taxon>Dikarya</taxon>
        <taxon>Ascomycota</taxon>
        <taxon>Pezizomycotina</taxon>
        <taxon>Sordariomycetes</taxon>
        <taxon>Sordariomycetidae</taxon>
        <taxon>Sordariales</taxon>
        <taxon>Lasiosphaeriaceae</taxon>
        <taxon>Apodospora</taxon>
    </lineage>
</organism>
<dbReference type="PROSITE" id="PS50002">
    <property type="entry name" value="SH3"/>
    <property type="match status" value="1"/>
</dbReference>
<dbReference type="Pfam" id="PF00018">
    <property type="entry name" value="SH3_1"/>
    <property type="match status" value="1"/>
</dbReference>